<dbReference type="Proteomes" id="UP000005239">
    <property type="component" value="Unassembled WGS sequence"/>
</dbReference>
<accession>A0A2A6C7L9</accession>
<evidence type="ECO:0000313" key="1">
    <source>
        <dbReference type="EnsemblMetazoa" id="PPA34926.1"/>
    </source>
</evidence>
<keyword evidence="2" id="KW-1185">Reference proteome</keyword>
<dbReference type="AlphaFoldDB" id="A0A2A6C7L9"/>
<evidence type="ECO:0000313" key="2">
    <source>
        <dbReference type="Proteomes" id="UP000005239"/>
    </source>
</evidence>
<name>A0A2A6C7L9_PRIPA</name>
<sequence>MDTHWFRAAAPLEVKIWKVKWDEPQEANMTKSCDDRTGKRVFIRI</sequence>
<proteinExistence type="predicted"/>
<dbReference type="EnsemblMetazoa" id="PPA34926.1">
    <property type="protein sequence ID" value="PPA34926.1"/>
    <property type="gene ID" value="WBGene00273295"/>
</dbReference>
<organism evidence="1 2">
    <name type="scientific">Pristionchus pacificus</name>
    <name type="common">Parasitic nematode worm</name>
    <dbReference type="NCBI Taxonomy" id="54126"/>
    <lineage>
        <taxon>Eukaryota</taxon>
        <taxon>Metazoa</taxon>
        <taxon>Ecdysozoa</taxon>
        <taxon>Nematoda</taxon>
        <taxon>Chromadorea</taxon>
        <taxon>Rhabditida</taxon>
        <taxon>Rhabditina</taxon>
        <taxon>Diplogasteromorpha</taxon>
        <taxon>Diplogasteroidea</taxon>
        <taxon>Neodiplogasteridae</taxon>
        <taxon>Pristionchus</taxon>
    </lineage>
</organism>
<gene>
    <name evidence="1" type="primary">WBGene00273295</name>
</gene>
<accession>A0A8R1UNS8</accession>
<protein>
    <submittedName>
        <fullName evidence="1">Uncharacterized protein</fullName>
    </submittedName>
</protein>
<reference evidence="2" key="1">
    <citation type="journal article" date="2008" name="Nat. Genet.">
        <title>The Pristionchus pacificus genome provides a unique perspective on nematode lifestyle and parasitism.</title>
        <authorList>
            <person name="Dieterich C."/>
            <person name="Clifton S.W."/>
            <person name="Schuster L.N."/>
            <person name="Chinwalla A."/>
            <person name="Delehaunty K."/>
            <person name="Dinkelacker I."/>
            <person name="Fulton L."/>
            <person name="Fulton R."/>
            <person name="Godfrey J."/>
            <person name="Minx P."/>
            <person name="Mitreva M."/>
            <person name="Roeseler W."/>
            <person name="Tian H."/>
            <person name="Witte H."/>
            <person name="Yang S.P."/>
            <person name="Wilson R.K."/>
            <person name="Sommer R.J."/>
        </authorList>
    </citation>
    <scope>NUCLEOTIDE SEQUENCE [LARGE SCALE GENOMIC DNA]</scope>
    <source>
        <strain evidence="2">PS312</strain>
    </source>
</reference>
<reference evidence="1" key="2">
    <citation type="submission" date="2022-06" db="UniProtKB">
        <authorList>
            <consortium name="EnsemblMetazoa"/>
        </authorList>
    </citation>
    <scope>IDENTIFICATION</scope>
    <source>
        <strain evidence="1">PS312</strain>
    </source>
</reference>